<organism evidence="1">
    <name type="scientific">Salvia splendens</name>
    <name type="common">Scarlet sage</name>
    <dbReference type="NCBI Taxonomy" id="180675"/>
    <lineage>
        <taxon>Eukaryota</taxon>
        <taxon>Viridiplantae</taxon>
        <taxon>Streptophyta</taxon>
        <taxon>Embryophyta</taxon>
        <taxon>Tracheophyta</taxon>
        <taxon>Spermatophyta</taxon>
        <taxon>Magnoliopsida</taxon>
        <taxon>eudicotyledons</taxon>
        <taxon>Gunneridae</taxon>
        <taxon>Pentapetalae</taxon>
        <taxon>asterids</taxon>
        <taxon>lamiids</taxon>
        <taxon>Lamiales</taxon>
        <taxon>Lamiaceae</taxon>
        <taxon>Nepetoideae</taxon>
        <taxon>Mentheae</taxon>
        <taxon>Salviinae</taxon>
        <taxon>Salvia</taxon>
        <taxon>Salvia subgen. Calosphace</taxon>
        <taxon>core Calosphace</taxon>
    </lineage>
</organism>
<reference evidence="1" key="2">
    <citation type="submission" date="2020-08" db="EMBL/GenBank/DDBJ databases">
        <title>Plant Genome Project.</title>
        <authorList>
            <person name="Zhang R.-G."/>
        </authorList>
    </citation>
    <scope>NUCLEOTIDE SEQUENCE</scope>
    <source>
        <strain evidence="1">Huo1</strain>
        <tissue evidence="1">Leaf</tissue>
    </source>
</reference>
<accession>A0A8X8Y6F6</accession>
<dbReference type="Proteomes" id="UP000298416">
    <property type="component" value="Unassembled WGS sequence"/>
</dbReference>
<evidence type="ECO:0000313" key="2">
    <source>
        <dbReference type="Proteomes" id="UP000298416"/>
    </source>
</evidence>
<keyword evidence="2" id="KW-1185">Reference proteome</keyword>
<dbReference type="EMBL" id="PNBA02000005">
    <property type="protein sequence ID" value="KAG6424218.1"/>
    <property type="molecule type" value="Genomic_DNA"/>
</dbReference>
<protein>
    <submittedName>
        <fullName evidence="1">Uncharacterized protein</fullName>
    </submittedName>
</protein>
<reference evidence="1" key="1">
    <citation type="submission" date="2018-01" db="EMBL/GenBank/DDBJ databases">
        <authorList>
            <person name="Mao J.F."/>
        </authorList>
    </citation>
    <scope>NUCLEOTIDE SEQUENCE</scope>
    <source>
        <strain evidence="1">Huo1</strain>
        <tissue evidence="1">Leaf</tissue>
    </source>
</reference>
<evidence type="ECO:0000313" key="1">
    <source>
        <dbReference type="EMBL" id="KAG6424218.1"/>
    </source>
</evidence>
<comment type="caution">
    <text evidence="1">The sequence shown here is derived from an EMBL/GenBank/DDBJ whole genome shotgun (WGS) entry which is preliminary data.</text>
</comment>
<name>A0A8X8Y6F6_SALSN</name>
<proteinExistence type="predicted"/>
<sequence length="67" mass="7043">MKGVKKCAHVSAQRLHVVTRAAVESPLRRPLPSVAATFLCLPPAASPSSATSMMIGASKRIPKLCNC</sequence>
<gene>
    <name evidence="1" type="ORF">SASPL_114633</name>
</gene>
<dbReference type="AlphaFoldDB" id="A0A8X8Y6F6"/>